<organism evidence="1">
    <name type="scientific">Arundo donax</name>
    <name type="common">Giant reed</name>
    <name type="synonym">Donax arundinaceus</name>
    <dbReference type="NCBI Taxonomy" id="35708"/>
    <lineage>
        <taxon>Eukaryota</taxon>
        <taxon>Viridiplantae</taxon>
        <taxon>Streptophyta</taxon>
        <taxon>Embryophyta</taxon>
        <taxon>Tracheophyta</taxon>
        <taxon>Spermatophyta</taxon>
        <taxon>Magnoliopsida</taxon>
        <taxon>Liliopsida</taxon>
        <taxon>Poales</taxon>
        <taxon>Poaceae</taxon>
        <taxon>PACMAD clade</taxon>
        <taxon>Arundinoideae</taxon>
        <taxon>Arundineae</taxon>
        <taxon>Arundo</taxon>
    </lineage>
</organism>
<evidence type="ECO:0000313" key="1">
    <source>
        <dbReference type="EMBL" id="JAD86266.1"/>
    </source>
</evidence>
<dbReference type="AlphaFoldDB" id="A0A0A9DEK6"/>
<accession>A0A0A9DEK6</accession>
<reference evidence="1" key="2">
    <citation type="journal article" date="2015" name="Data Brief">
        <title>Shoot transcriptome of the giant reed, Arundo donax.</title>
        <authorList>
            <person name="Barrero R.A."/>
            <person name="Guerrero F.D."/>
            <person name="Moolhuijzen P."/>
            <person name="Goolsby J.A."/>
            <person name="Tidwell J."/>
            <person name="Bellgard S.E."/>
            <person name="Bellgard M.I."/>
        </authorList>
    </citation>
    <scope>NUCLEOTIDE SEQUENCE</scope>
    <source>
        <tissue evidence="1">Shoot tissue taken approximately 20 cm above the soil surface</tissue>
    </source>
</reference>
<protein>
    <submittedName>
        <fullName evidence="1">Uncharacterized protein</fullName>
    </submittedName>
</protein>
<reference evidence="1" key="1">
    <citation type="submission" date="2014-09" db="EMBL/GenBank/DDBJ databases">
        <authorList>
            <person name="Magalhaes I.L.F."/>
            <person name="Oliveira U."/>
            <person name="Santos F.R."/>
            <person name="Vidigal T.H.D.A."/>
            <person name="Brescovit A.D."/>
            <person name="Santos A.J."/>
        </authorList>
    </citation>
    <scope>NUCLEOTIDE SEQUENCE</scope>
    <source>
        <tissue evidence="1">Shoot tissue taken approximately 20 cm above the soil surface</tissue>
    </source>
</reference>
<dbReference type="EMBL" id="GBRH01211629">
    <property type="protein sequence ID" value="JAD86266.1"/>
    <property type="molecule type" value="Transcribed_RNA"/>
</dbReference>
<sequence length="84" mass="9876">MHIHFSVQSRGQDLPLFGNRCPDHAHALKQAWPQRGMHCQHCSPLSLKFHNKEYCLWKHTTPLLFSQKPLCFSRHLRQSCSQVK</sequence>
<proteinExistence type="predicted"/>
<name>A0A0A9DEK6_ARUDO</name>